<proteinExistence type="predicted"/>
<dbReference type="OrthoDB" id="1646880at2"/>
<dbReference type="PROSITE" id="PS50110">
    <property type="entry name" value="RESPONSE_REGULATORY"/>
    <property type="match status" value="1"/>
</dbReference>
<dbReference type="GO" id="GO:0000156">
    <property type="term" value="F:phosphorelay response regulator activity"/>
    <property type="evidence" value="ECO:0007669"/>
    <property type="project" value="TreeGrafter"/>
</dbReference>
<protein>
    <recommendedName>
        <fullName evidence="7">DNA-binding response regulator</fullName>
    </recommendedName>
</protein>
<dbReference type="PROSITE" id="PS50930">
    <property type="entry name" value="HTH_LYTTR"/>
    <property type="match status" value="1"/>
</dbReference>
<gene>
    <name evidence="5" type="ORF">CGL56_01615</name>
</gene>
<feature type="domain" description="HTH LytTR-type" evidence="4">
    <location>
        <begin position="139"/>
        <end position="236"/>
    </location>
</feature>
<evidence type="ECO:0000256" key="2">
    <source>
        <dbReference type="PROSITE-ProRule" id="PRU00169"/>
    </source>
</evidence>
<dbReference type="Gene3D" id="3.40.50.2300">
    <property type="match status" value="1"/>
</dbReference>
<dbReference type="Pfam" id="PF00072">
    <property type="entry name" value="Response_reg"/>
    <property type="match status" value="1"/>
</dbReference>
<name>A0A2G0CIG2_9BACT</name>
<dbReference type="CDD" id="cd17534">
    <property type="entry name" value="REC_DC-like"/>
    <property type="match status" value="1"/>
</dbReference>
<dbReference type="InterPro" id="IPR007492">
    <property type="entry name" value="LytTR_DNA-bd_dom"/>
</dbReference>
<dbReference type="Proteomes" id="UP000226437">
    <property type="component" value="Unassembled WGS sequence"/>
</dbReference>
<evidence type="ECO:0000313" key="5">
    <source>
        <dbReference type="EMBL" id="PHK99774.1"/>
    </source>
</evidence>
<dbReference type="PANTHER" id="PTHR48111:SF69">
    <property type="entry name" value="RESPONSE REGULATOR RECEIVER"/>
    <property type="match status" value="1"/>
</dbReference>
<dbReference type="GO" id="GO:0005829">
    <property type="term" value="C:cytosol"/>
    <property type="evidence" value="ECO:0007669"/>
    <property type="project" value="TreeGrafter"/>
</dbReference>
<dbReference type="SMART" id="SM00850">
    <property type="entry name" value="LytTR"/>
    <property type="match status" value="1"/>
</dbReference>
<dbReference type="InterPro" id="IPR011006">
    <property type="entry name" value="CheY-like_superfamily"/>
</dbReference>
<dbReference type="SUPFAM" id="SSF52172">
    <property type="entry name" value="CheY-like"/>
    <property type="match status" value="1"/>
</dbReference>
<evidence type="ECO:0008006" key="7">
    <source>
        <dbReference type="Google" id="ProtNLM"/>
    </source>
</evidence>
<dbReference type="Gene3D" id="2.40.50.1020">
    <property type="entry name" value="LytTr DNA-binding domain"/>
    <property type="match status" value="1"/>
</dbReference>
<dbReference type="SMART" id="SM00448">
    <property type="entry name" value="REC"/>
    <property type="match status" value="1"/>
</dbReference>
<evidence type="ECO:0000256" key="1">
    <source>
        <dbReference type="ARBA" id="ARBA00023125"/>
    </source>
</evidence>
<dbReference type="EMBL" id="PDLO01000001">
    <property type="protein sequence ID" value="PHK99774.1"/>
    <property type="molecule type" value="Genomic_DNA"/>
</dbReference>
<dbReference type="AlphaFoldDB" id="A0A2G0CIG2"/>
<organism evidence="5 6">
    <name type="scientific">Neolewinella marina</name>
    <dbReference type="NCBI Taxonomy" id="438751"/>
    <lineage>
        <taxon>Bacteria</taxon>
        <taxon>Pseudomonadati</taxon>
        <taxon>Bacteroidota</taxon>
        <taxon>Saprospiria</taxon>
        <taxon>Saprospirales</taxon>
        <taxon>Lewinellaceae</taxon>
        <taxon>Neolewinella</taxon>
    </lineage>
</organism>
<dbReference type="GO" id="GO:0000976">
    <property type="term" value="F:transcription cis-regulatory region binding"/>
    <property type="evidence" value="ECO:0007669"/>
    <property type="project" value="TreeGrafter"/>
</dbReference>
<feature type="modified residue" description="4-aspartylphosphate" evidence="2">
    <location>
        <position position="60"/>
    </location>
</feature>
<dbReference type="Pfam" id="PF04397">
    <property type="entry name" value="LytTR"/>
    <property type="match status" value="1"/>
</dbReference>
<evidence type="ECO:0000313" key="6">
    <source>
        <dbReference type="Proteomes" id="UP000226437"/>
    </source>
</evidence>
<reference evidence="5 6" key="1">
    <citation type="submission" date="2017-10" db="EMBL/GenBank/DDBJ databases">
        <title>The draft genome sequence of Lewinella marina KCTC 32374.</title>
        <authorList>
            <person name="Wang K."/>
        </authorList>
    </citation>
    <scope>NUCLEOTIDE SEQUENCE [LARGE SCALE GENOMIC DNA]</scope>
    <source>
        <strain evidence="5 6">MKG-38</strain>
    </source>
</reference>
<dbReference type="RefSeq" id="WP_099104753.1">
    <property type="nucleotide sequence ID" value="NZ_JAATJF010000001.1"/>
</dbReference>
<dbReference type="PANTHER" id="PTHR48111">
    <property type="entry name" value="REGULATOR OF RPOS"/>
    <property type="match status" value="1"/>
</dbReference>
<feature type="domain" description="Response regulatory" evidence="3">
    <location>
        <begin position="10"/>
        <end position="126"/>
    </location>
</feature>
<dbReference type="GO" id="GO:0006355">
    <property type="term" value="P:regulation of DNA-templated transcription"/>
    <property type="evidence" value="ECO:0007669"/>
    <property type="project" value="TreeGrafter"/>
</dbReference>
<accession>A0A2G0CIG2</accession>
<dbReference type="GO" id="GO:0032993">
    <property type="term" value="C:protein-DNA complex"/>
    <property type="evidence" value="ECO:0007669"/>
    <property type="project" value="TreeGrafter"/>
</dbReference>
<dbReference type="InterPro" id="IPR039420">
    <property type="entry name" value="WalR-like"/>
</dbReference>
<keyword evidence="1" id="KW-0238">DNA-binding</keyword>
<evidence type="ECO:0000259" key="4">
    <source>
        <dbReference type="PROSITE" id="PS50930"/>
    </source>
</evidence>
<dbReference type="InterPro" id="IPR001789">
    <property type="entry name" value="Sig_transdc_resp-reg_receiver"/>
</dbReference>
<keyword evidence="2" id="KW-0597">Phosphoprotein</keyword>
<evidence type="ECO:0000259" key="3">
    <source>
        <dbReference type="PROSITE" id="PS50110"/>
    </source>
</evidence>
<sequence length="236" mass="26775">MTTPPQSGYNILILEDEVIIADTLARHLTRNGHHVVGTAISYEDAVRLYEETHPDLALLDIRIDGPKSGVDFAHFLRGQPRPIPFIFLTSQTDAHHIAQVRETFPKGYLSKPIQVGSLLATVEVAMHNHRADADKPDTVVLRDGRHTYRLPVESITYLQASHVYVRVNLVDQPVIMLRSTLSDLIEELGEEQFLQTHRSYVVNLAHVTRYDKESIYVNNKAIPVSRTRRSKVLSRL</sequence>
<keyword evidence="6" id="KW-1185">Reference proteome</keyword>
<comment type="caution">
    <text evidence="5">The sequence shown here is derived from an EMBL/GenBank/DDBJ whole genome shotgun (WGS) entry which is preliminary data.</text>
</comment>